<proteinExistence type="inferred from homology"/>
<dbReference type="SUPFAM" id="SSF118116">
    <property type="entry name" value="DNA mismatch repair protein MutL"/>
    <property type="match status" value="1"/>
</dbReference>
<dbReference type="InterPro" id="IPR036890">
    <property type="entry name" value="HATPase_C_sf"/>
</dbReference>
<keyword evidence="7" id="KW-1185">Reference proteome</keyword>
<dbReference type="SUPFAM" id="SSF55874">
    <property type="entry name" value="ATPase domain of HSP90 chaperone/DNA topoisomerase II/histidine kinase"/>
    <property type="match status" value="1"/>
</dbReference>
<gene>
    <name evidence="6" type="ORF">CVT25_015546</name>
</gene>
<dbReference type="GO" id="GO:0005524">
    <property type="term" value="F:ATP binding"/>
    <property type="evidence" value="ECO:0007669"/>
    <property type="project" value="InterPro"/>
</dbReference>
<dbReference type="GO" id="GO:0016887">
    <property type="term" value="F:ATP hydrolysis activity"/>
    <property type="evidence" value="ECO:0007669"/>
    <property type="project" value="InterPro"/>
</dbReference>
<dbReference type="STRING" id="93625.A0A409WI87"/>
<dbReference type="GO" id="GO:0006298">
    <property type="term" value="P:mismatch repair"/>
    <property type="evidence" value="ECO:0007669"/>
    <property type="project" value="InterPro"/>
</dbReference>
<dbReference type="Gene3D" id="3.30.230.10">
    <property type="match status" value="1"/>
</dbReference>
<dbReference type="PANTHER" id="PTHR10073:SF47">
    <property type="entry name" value="DNA MISMATCH REPAIR PROTEIN MLH3"/>
    <property type="match status" value="1"/>
</dbReference>
<dbReference type="GO" id="GO:0061982">
    <property type="term" value="P:meiosis I cell cycle process"/>
    <property type="evidence" value="ECO:0007669"/>
    <property type="project" value="UniProtKB-ARBA"/>
</dbReference>
<dbReference type="InterPro" id="IPR038973">
    <property type="entry name" value="MutL/Mlh/Pms-like"/>
</dbReference>
<dbReference type="Gene3D" id="3.30.565.10">
    <property type="entry name" value="Histidine kinase-like ATPase, C-terminal domain"/>
    <property type="match status" value="1"/>
</dbReference>
<evidence type="ECO:0000313" key="6">
    <source>
        <dbReference type="EMBL" id="PPQ78227.1"/>
    </source>
</evidence>
<dbReference type="Proteomes" id="UP000283269">
    <property type="component" value="Unassembled WGS sequence"/>
</dbReference>
<feature type="domain" description="DNA mismatch repair protein S5" evidence="5">
    <location>
        <begin position="256"/>
        <end position="393"/>
    </location>
</feature>
<sequence length="906" mass="102426">MSETLPAIERLPLPTQAKLRSAQILTTFPQIISELLQNSLDADATHIDIGIDCKQWMCWVRDNGHGITKDDLELMEQAGNAGRYNSSKDYVPRSLNSQSTFGFRGEGTLASAADIACLEIFSRTSKSRNTWFLLCYNLNVIDILKYDKGGEILYKGPAVRWKRESPGTVVCIRDIFYNLPVRRRSHTPPIRTWELVRQEIETYSLVFPRVSFTLEDSSRSGDTSQHKDRIIRIPQAQHHYFGKISASLWSCFDRVILIICPEPLHMKHVEQVETVHGTMKIEGFISLMGALSKVYDINRHPIINNDLNRIIDHEFASSSFGKNALDEEGERNTRSTTRRSPRKTEKKPVYVINISIASEEVDNCLGPDKTAVQFRNKSDVTSLLASTVRSFLEKHNFLNRNRITAGHSRSPSLSPRKRKKLSLYDSGYAEPESLDEISALTLNNDCPLLPEPLSDTQLTLTDGIPEEIVWTDPRTGECFVIDSLTGNSYRQIGGHSQTENDTSNSAGAVYEGGRRTLRWRKPNNVTTTTSTDFGQESVPPWLQKALESNRAYPVIENRIPSVYAPLTSYHTSSSWNGSQQCNKHESHVLHNPLLHEFLVEEIIDPSFGAPTQQFTKHDLRRAEIINQVDRKFIACRILRCRAMQPQHDRHAASQSGAMVVLIDQHAADERVRVERFLKELFLGFLSTQDRTKGNPIRGVLTRELNPPRLVLLTQHEALMIKRSQDTQDILWNWGVRFAELSKVMPNGDGASESGGCIGYSQLLVSSIPEVVSDKLLQGDELRDFIKGFLGQIQRGELFPETGLDLASKADQDEFFWLKAVRRCPRGLLDLINSKACRGAIMFNDTLSITQCKHLVQQLSDTAFPFQCAHGRPSLVPLAETGMLQTRSHKSVRLRNDWARFETMTDA</sequence>
<evidence type="ECO:0000256" key="2">
    <source>
        <dbReference type="ARBA" id="ARBA00022763"/>
    </source>
</evidence>
<dbReference type="Gene3D" id="3.30.1540.20">
    <property type="entry name" value="MutL, C-terminal domain, dimerisation subdomain"/>
    <property type="match status" value="1"/>
</dbReference>
<dbReference type="Pfam" id="PF13589">
    <property type="entry name" value="HATPase_c_3"/>
    <property type="match status" value="1"/>
</dbReference>
<dbReference type="InParanoid" id="A0A409WI87"/>
<feature type="region of interest" description="Disordered" evidence="3">
    <location>
        <begin position="322"/>
        <end position="345"/>
    </location>
</feature>
<evidence type="ECO:0000313" key="7">
    <source>
        <dbReference type="Proteomes" id="UP000283269"/>
    </source>
</evidence>
<keyword evidence="2" id="KW-0227">DNA damage</keyword>
<dbReference type="GO" id="GO:0030983">
    <property type="term" value="F:mismatched DNA binding"/>
    <property type="evidence" value="ECO:0007669"/>
    <property type="project" value="InterPro"/>
</dbReference>
<dbReference type="InterPro" id="IPR037198">
    <property type="entry name" value="MutL_C_sf"/>
</dbReference>
<name>A0A409WI87_PSICY</name>
<dbReference type="InterPro" id="IPR013507">
    <property type="entry name" value="DNA_mismatch_S5_2-like"/>
</dbReference>
<dbReference type="AlphaFoldDB" id="A0A409WI87"/>
<protein>
    <recommendedName>
        <fullName evidence="8">MutL C-terminal dimerisation domain-containing protein</fullName>
    </recommendedName>
</protein>
<dbReference type="InterPro" id="IPR014721">
    <property type="entry name" value="Ribsml_uS5_D2-typ_fold_subgr"/>
</dbReference>
<evidence type="ECO:0000256" key="1">
    <source>
        <dbReference type="ARBA" id="ARBA00006082"/>
    </source>
</evidence>
<evidence type="ECO:0000259" key="5">
    <source>
        <dbReference type="SMART" id="SM01340"/>
    </source>
</evidence>
<evidence type="ECO:0000256" key="3">
    <source>
        <dbReference type="SAM" id="MobiDB-lite"/>
    </source>
</evidence>
<organism evidence="6 7">
    <name type="scientific">Psilocybe cyanescens</name>
    <dbReference type="NCBI Taxonomy" id="93625"/>
    <lineage>
        <taxon>Eukaryota</taxon>
        <taxon>Fungi</taxon>
        <taxon>Dikarya</taxon>
        <taxon>Basidiomycota</taxon>
        <taxon>Agaricomycotina</taxon>
        <taxon>Agaricomycetes</taxon>
        <taxon>Agaricomycetidae</taxon>
        <taxon>Agaricales</taxon>
        <taxon>Agaricineae</taxon>
        <taxon>Strophariaceae</taxon>
        <taxon>Psilocybe</taxon>
    </lineage>
</organism>
<dbReference type="SUPFAM" id="SSF54211">
    <property type="entry name" value="Ribosomal protein S5 domain 2-like"/>
    <property type="match status" value="1"/>
</dbReference>
<dbReference type="OrthoDB" id="429932at2759"/>
<dbReference type="Pfam" id="PF01119">
    <property type="entry name" value="DNA_mis_repair"/>
    <property type="match status" value="1"/>
</dbReference>
<evidence type="ECO:0000259" key="4">
    <source>
        <dbReference type="SMART" id="SM00853"/>
    </source>
</evidence>
<dbReference type="InterPro" id="IPR042120">
    <property type="entry name" value="MutL_C_dimsub"/>
</dbReference>
<dbReference type="InterPro" id="IPR014790">
    <property type="entry name" value="MutL_C"/>
</dbReference>
<dbReference type="SMART" id="SM01340">
    <property type="entry name" value="DNA_mis_repair"/>
    <property type="match status" value="1"/>
</dbReference>
<accession>A0A409WI87</accession>
<dbReference type="GO" id="GO:0140664">
    <property type="term" value="F:ATP-dependent DNA damage sensor activity"/>
    <property type="evidence" value="ECO:0007669"/>
    <property type="project" value="InterPro"/>
</dbReference>
<dbReference type="GO" id="GO:0032300">
    <property type="term" value="C:mismatch repair complex"/>
    <property type="evidence" value="ECO:0007669"/>
    <property type="project" value="InterPro"/>
</dbReference>
<reference evidence="6 7" key="1">
    <citation type="journal article" date="2018" name="Evol. Lett.">
        <title>Horizontal gene cluster transfer increased hallucinogenic mushroom diversity.</title>
        <authorList>
            <person name="Reynolds H.T."/>
            <person name="Vijayakumar V."/>
            <person name="Gluck-Thaler E."/>
            <person name="Korotkin H.B."/>
            <person name="Matheny P.B."/>
            <person name="Slot J.C."/>
        </authorList>
    </citation>
    <scope>NUCLEOTIDE SEQUENCE [LARGE SCALE GENOMIC DNA]</scope>
    <source>
        <strain evidence="6 7">2631</strain>
    </source>
</reference>
<dbReference type="FunCoup" id="A0A409WI87">
    <property type="interactions" value="383"/>
</dbReference>
<evidence type="ECO:0008006" key="8">
    <source>
        <dbReference type="Google" id="ProtNLM"/>
    </source>
</evidence>
<dbReference type="InterPro" id="IPR020568">
    <property type="entry name" value="Ribosomal_Su5_D2-typ_SF"/>
</dbReference>
<dbReference type="PANTHER" id="PTHR10073">
    <property type="entry name" value="DNA MISMATCH REPAIR PROTEIN MLH, PMS, MUTL"/>
    <property type="match status" value="1"/>
</dbReference>
<dbReference type="EMBL" id="NHYD01003424">
    <property type="protein sequence ID" value="PPQ78227.1"/>
    <property type="molecule type" value="Genomic_DNA"/>
</dbReference>
<comment type="caution">
    <text evidence="6">The sequence shown here is derived from an EMBL/GenBank/DDBJ whole genome shotgun (WGS) entry which is preliminary data.</text>
</comment>
<comment type="similarity">
    <text evidence="1">Belongs to the DNA mismatch repair MutL/HexB family.</text>
</comment>
<feature type="domain" description="MutL C-terminal dimerisation" evidence="4">
    <location>
        <begin position="624"/>
        <end position="846"/>
    </location>
</feature>
<dbReference type="SMART" id="SM00853">
    <property type="entry name" value="MutL_C"/>
    <property type="match status" value="1"/>
</dbReference>